<dbReference type="EMBL" id="CARXXK010001436">
    <property type="protein sequence ID" value="CAI6376142.1"/>
    <property type="molecule type" value="Genomic_DNA"/>
</dbReference>
<accession>A0AAV0Y7L6</accession>
<keyword evidence="4" id="KW-0804">Transcription</keyword>
<keyword evidence="3" id="KW-0805">Transcription regulation</keyword>
<evidence type="ECO:0000256" key="3">
    <source>
        <dbReference type="ARBA" id="ARBA00023015"/>
    </source>
</evidence>
<comment type="caution">
    <text evidence="7">The sequence shown here is derived from an EMBL/GenBank/DDBJ whole genome shotgun (WGS) entry which is preliminary data.</text>
</comment>
<gene>
    <name evidence="7" type="ORF">MEUPH1_LOCUS29553</name>
</gene>
<evidence type="ECO:0000256" key="2">
    <source>
        <dbReference type="ARBA" id="ARBA00016807"/>
    </source>
</evidence>
<dbReference type="PANTHER" id="PTHR21411:SF0">
    <property type="entry name" value="REGULATORY PROTEIN ZESTE"/>
    <property type="match status" value="1"/>
</dbReference>
<evidence type="ECO:0000256" key="4">
    <source>
        <dbReference type="ARBA" id="ARBA00023163"/>
    </source>
</evidence>
<evidence type="ECO:0000313" key="7">
    <source>
        <dbReference type="EMBL" id="CAI6376142.1"/>
    </source>
</evidence>
<dbReference type="AlphaFoldDB" id="A0AAV0Y7L6"/>
<organism evidence="7 8">
    <name type="scientific">Macrosiphum euphorbiae</name>
    <name type="common">potato aphid</name>
    <dbReference type="NCBI Taxonomy" id="13131"/>
    <lineage>
        <taxon>Eukaryota</taxon>
        <taxon>Metazoa</taxon>
        <taxon>Ecdysozoa</taxon>
        <taxon>Arthropoda</taxon>
        <taxon>Hexapoda</taxon>
        <taxon>Insecta</taxon>
        <taxon>Pterygota</taxon>
        <taxon>Neoptera</taxon>
        <taxon>Paraneoptera</taxon>
        <taxon>Hemiptera</taxon>
        <taxon>Sternorrhyncha</taxon>
        <taxon>Aphidomorpha</taxon>
        <taxon>Aphidoidea</taxon>
        <taxon>Aphididae</taxon>
        <taxon>Macrosiphini</taxon>
        <taxon>Macrosiphum</taxon>
    </lineage>
</organism>
<comment type="subunit">
    <text evidence="1">Self-associates forming complexes of several hundred monomers.</text>
</comment>
<feature type="domain" description="Myb/SANT-like DNA-binding" evidence="6">
    <location>
        <begin position="8"/>
        <end position="81"/>
    </location>
</feature>
<keyword evidence="8" id="KW-1185">Reference proteome</keyword>
<evidence type="ECO:0000259" key="6">
    <source>
        <dbReference type="Pfam" id="PF13873"/>
    </source>
</evidence>
<dbReference type="InterPro" id="IPR028002">
    <property type="entry name" value="Myb_DNA-bind_5"/>
</dbReference>
<sequence length="132" mass="15196">MDKQKRVNWESGEKELLTEIVTPFIKVIENKNCDTNTNKSKLEGWSQIYKEYNGNSKTQRTLLQFKGEWKRMKIVAKKNVSSYKQNLKQTGGGPPPESINKLDMTLQSLMPMDFIKDANDFDCDNDGSTKKV</sequence>
<evidence type="ECO:0000256" key="5">
    <source>
        <dbReference type="ARBA" id="ARBA00025466"/>
    </source>
</evidence>
<dbReference type="PANTHER" id="PTHR21411">
    <property type="entry name" value="APONTIC"/>
    <property type="match status" value="1"/>
</dbReference>
<evidence type="ECO:0000313" key="8">
    <source>
        <dbReference type="Proteomes" id="UP001160148"/>
    </source>
</evidence>
<protein>
    <recommendedName>
        <fullName evidence="2">Regulatory protein zeste</fullName>
    </recommendedName>
</protein>
<evidence type="ECO:0000256" key="1">
    <source>
        <dbReference type="ARBA" id="ARBA00011764"/>
    </source>
</evidence>
<proteinExistence type="predicted"/>
<name>A0AAV0Y7L6_9HEMI</name>
<dbReference type="Proteomes" id="UP001160148">
    <property type="component" value="Unassembled WGS sequence"/>
</dbReference>
<comment type="function">
    <text evidence="5">Involved in transvection phenomena (= synapsis-dependent gene expression), where the synaptic pairing of chromosomes carrying genes with which zeste interacts influences the expression of these genes. Zeste binds to DNA and stimulates transcription from a nearby promoter.</text>
</comment>
<dbReference type="Pfam" id="PF13873">
    <property type="entry name" value="Myb_DNA-bind_5"/>
    <property type="match status" value="1"/>
</dbReference>
<reference evidence="7 8" key="1">
    <citation type="submission" date="2023-01" db="EMBL/GenBank/DDBJ databases">
        <authorList>
            <person name="Whitehead M."/>
        </authorList>
    </citation>
    <scope>NUCLEOTIDE SEQUENCE [LARGE SCALE GENOMIC DNA]</scope>
</reference>